<sequence length="288" mass="32418">MIRDVNYNLAHGKIAGINLGNPKAPVILCLHGWLDNCASFLPFFNTLIAQKSELLTQYQFVAIDWPGHGHSDHRSPDAHYHFIDWSYDVLQLVDINQWQQINIIGHSMGGMAATLFTSAFNDKVDKLILIEAIGLLTQNENPSEQLRKGMLSRLQLQHKQATVHKCVEGAVKARMNVSDLGNQEAKLLVERSLHDVEDGVTWRSDARLRNISPQRFSLKQAIQIVSNLHCPVTLTIGENGFDMIQTGVKVFAEHISNYQQYTIKGGHHPHMESPAAFVDIIDKTLREN</sequence>
<dbReference type="GO" id="GO:0016787">
    <property type="term" value="F:hydrolase activity"/>
    <property type="evidence" value="ECO:0007669"/>
    <property type="project" value="UniProtKB-KW"/>
</dbReference>
<dbReference type="PANTHER" id="PTHR43798">
    <property type="entry name" value="MONOACYLGLYCEROL LIPASE"/>
    <property type="match status" value="1"/>
</dbReference>
<gene>
    <name evidence="2" type="ORF">RGQ13_12465</name>
</gene>
<organism evidence="2 3">
    <name type="scientific">Thalassotalea psychrophila</name>
    <dbReference type="NCBI Taxonomy" id="3065647"/>
    <lineage>
        <taxon>Bacteria</taxon>
        <taxon>Pseudomonadati</taxon>
        <taxon>Pseudomonadota</taxon>
        <taxon>Gammaproteobacteria</taxon>
        <taxon>Alteromonadales</taxon>
        <taxon>Colwelliaceae</taxon>
        <taxon>Thalassotalea</taxon>
    </lineage>
</organism>
<proteinExistence type="predicted"/>
<keyword evidence="2" id="KW-0378">Hydrolase</keyword>
<protein>
    <submittedName>
        <fullName evidence="2">Alpha/beta hydrolase</fullName>
    </submittedName>
</protein>
<dbReference type="InterPro" id="IPR050266">
    <property type="entry name" value="AB_hydrolase_sf"/>
</dbReference>
<feature type="domain" description="AB hydrolase-1" evidence="1">
    <location>
        <begin position="25"/>
        <end position="273"/>
    </location>
</feature>
<dbReference type="RefSeq" id="WP_348390078.1">
    <property type="nucleotide sequence ID" value="NZ_CP134145.1"/>
</dbReference>
<dbReference type="PANTHER" id="PTHR43798:SF33">
    <property type="entry name" value="HYDROLASE, PUTATIVE (AFU_ORTHOLOGUE AFUA_2G14860)-RELATED"/>
    <property type="match status" value="1"/>
</dbReference>
<evidence type="ECO:0000313" key="3">
    <source>
        <dbReference type="Proteomes" id="UP001258994"/>
    </source>
</evidence>
<evidence type="ECO:0000313" key="2">
    <source>
        <dbReference type="EMBL" id="WNC70943.1"/>
    </source>
</evidence>
<dbReference type="Proteomes" id="UP001258994">
    <property type="component" value="Chromosome"/>
</dbReference>
<dbReference type="PRINTS" id="PR00111">
    <property type="entry name" value="ABHYDROLASE"/>
</dbReference>
<accession>A0ABY9TQ29</accession>
<reference evidence="3" key="1">
    <citation type="submission" date="2023-09" db="EMBL/GenBank/DDBJ databases">
        <authorList>
            <person name="Li S."/>
            <person name="Li X."/>
            <person name="Zhang C."/>
            <person name="Zhao Z."/>
        </authorList>
    </citation>
    <scope>NUCLEOTIDE SEQUENCE [LARGE SCALE GENOMIC DNA]</scope>
    <source>
        <strain evidence="3">SQ149</strain>
    </source>
</reference>
<name>A0ABY9TQ29_9GAMM</name>
<dbReference type="InterPro" id="IPR029058">
    <property type="entry name" value="AB_hydrolase_fold"/>
</dbReference>
<dbReference type="Gene3D" id="3.40.50.1820">
    <property type="entry name" value="alpha/beta hydrolase"/>
    <property type="match status" value="1"/>
</dbReference>
<dbReference type="Pfam" id="PF00561">
    <property type="entry name" value="Abhydrolase_1"/>
    <property type="match status" value="1"/>
</dbReference>
<dbReference type="SUPFAM" id="SSF53474">
    <property type="entry name" value="alpha/beta-Hydrolases"/>
    <property type="match status" value="1"/>
</dbReference>
<keyword evidence="3" id="KW-1185">Reference proteome</keyword>
<dbReference type="EMBL" id="CP134145">
    <property type="protein sequence ID" value="WNC70943.1"/>
    <property type="molecule type" value="Genomic_DNA"/>
</dbReference>
<evidence type="ECO:0000259" key="1">
    <source>
        <dbReference type="Pfam" id="PF00561"/>
    </source>
</evidence>
<dbReference type="InterPro" id="IPR000073">
    <property type="entry name" value="AB_hydrolase_1"/>
</dbReference>